<evidence type="ECO:0000256" key="1">
    <source>
        <dbReference type="SAM" id="SignalP"/>
    </source>
</evidence>
<feature type="signal peptide" evidence="1">
    <location>
        <begin position="1"/>
        <end position="37"/>
    </location>
</feature>
<proteinExistence type="predicted"/>
<name>A0A3M0MM85_9RHOB</name>
<dbReference type="Proteomes" id="UP000273516">
    <property type="component" value="Unassembled WGS sequence"/>
</dbReference>
<dbReference type="AlphaFoldDB" id="A0A3M0MM85"/>
<evidence type="ECO:0008006" key="4">
    <source>
        <dbReference type="Google" id="ProtNLM"/>
    </source>
</evidence>
<keyword evidence="3" id="KW-1185">Reference proteome</keyword>
<protein>
    <recommendedName>
        <fullName evidence="4">DUF885 family protein</fullName>
    </recommendedName>
</protein>
<comment type="caution">
    <text evidence="2">The sequence shown here is derived from an EMBL/GenBank/DDBJ whole genome shotgun (WGS) entry which is preliminary data.</text>
</comment>
<feature type="chain" id="PRO_5018118968" description="DUF885 family protein" evidence="1">
    <location>
        <begin position="38"/>
        <end position="412"/>
    </location>
</feature>
<evidence type="ECO:0000313" key="2">
    <source>
        <dbReference type="EMBL" id="RMC32397.1"/>
    </source>
</evidence>
<gene>
    <name evidence="2" type="ORF">C9E81_18595</name>
</gene>
<evidence type="ECO:0000313" key="3">
    <source>
        <dbReference type="Proteomes" id="UP000273516"/>
    </source>
</evidence>
<sequence length="412" mass="45305">MIFATARHHRRAVFHLQDFLMRKFLAAMLISAAPALADDTTTSTLIAEKGLGAAMEGLESSAPSPDRDMALAAVRFLSGVEQAYQARWRIGATEPLIPAPILGSSLPGNPSPEPMRADFVNGLAADLSASMQSARETLPEGDAALVLRLPDLWLDVDADGRRGPSEGLLDLALMPLPEGVDGEIRFDSADTEWLRAYTHLIEAATTLILAFDPEPALARNIELAEALREQFSTSSPDAQSDPGMKREAEYFGPMIDRIAVVIQTLRNRPDKARISEAAQHIRAMIDANRKFWKLAGEETDNDREWIPNDRQQAALGFDIPKGAGQAWLAVLEDAEQILEGERLIPYWRFAPGHGIDLKHWLDDPQPVDLVGWIQGSAALPHARKGKTVSRDSWREFSGIFGSRAGLYMVLFN</sequence>
<keyword evidence="1" id="KW-0732">Signal</keyword>
<dbReference type="EMBL" id="QOKZ01000009">
    <property type="protein sequence ID" value="RMC32397.1"/>
    <property type="molecule type" value="Genomic_DNA"/>
</dbReference>
<reference evidence="2 3" key="1">
    <citation type="submission" date="2018-07" db="EMBL/GenBank/DDBJ databases">
        <authorList>
            <person name="Zhang Y."/>
            <person name="Wang L."/>
            <person name="Ma S."/>
        </authorList>
    </citation>
    <scope>NUCLEOTIDE SEQUENCE [LARGE SCALE GENOMIC DNA]</scope>
    <source>
        <strain evidence="2 3">4-2</strain>
    </source>
</reference>
<accession>A0A3M0MM85</accession>
<organism evidence="2 3">
    <name type="scientific">Paracoccus alkanivorans</name>
    <dbReference type="NCBI Taxonomy" id="2116655"/>
    <lineage>
        <taxon>Bacteria</taxon>
        <taxon>Pseudomonadati</taxon>
        <taxon>Pseudomonadota</taxon>
        <taxon>Alphaproteobacteria</taxon>
        <taxon>Rhodobacterales</taxon>
        <taxon>Paracoccaceae</taxon>
        <taxon>Paracoccus</taxon>
    </lineage>
</organism>